<proteinExistence type="predicted"/>
<dbReference type="PANTHER" id="PTHR33116">
    <property type="entry name" value="REVERSE TRANSCRIPTASE ZINC-BINDING DOMAIN-CONTAINING PROTEIN-RELATED-RELATED"/>
    <property type="match status" value="1"/>
</dbReference>
<dbReference type="OrthoDB" id="786283at2759"/>
<dbReference type="Pfam" id="PF00078">
    <property type="entry name" value="RVT_1"/>
    <property type="match status" value="1"/>
</dbReference>
<dbReference type="PROSITE" id="PS50878">
    <property type="entry name" value="RT_POL"/>
    <property type="match status" value="1"/>
</dbReference>
<dbReference type="AlphaFoldDB" id="A0A8T3BSH6"/>
<dbReference type="Proteomes" id="UP000829196">
    <property type="component" value="Unassembled WGS sequence"/>
</dbReference>
<dbReference type="SMR" id="A0A8T3BSH6"/>
<comment type="caution">
    <text evidence="2">The sequence shown here is derived from an EMBL/GenBank/DDBJ whole genome shotgun (WGS) entry which is preliminary data.</text>
</comment>
<sequence length="1109" mass="126189">MGDFNCCRFDTEKAGGTCLSESRLGELNNAVFKCGVQDLSSTGLFYTWCNQRVDHPIHIKLDRVLVNSALLDHLPLAYYKVDAPQGSDHSPLIFNPSHDKPISARFKFKNYWTDMEGFWDDVYTAFSVQSARSPIASFSHSLHCLKRLLKNRNWASSNFLSTSILELKNKQNSCLQELQHHPLDNDLNNRLKSINGNLASLQAHWSSWLTQRAKTSWLSQGEDDLSFLFAKIRHRSNRSCIREITTDEGHFTSHAEVSRAIVNHFKKLYNPTFKPAISHSIPAGQTVPIHLYDMLIASVSFDEVKKAVFEGSVSSTPGPDGFSFGFYRKAWHLIGFQVFKAVSYFFTTGSFPKGMKATAITLIPKNSHATHINDYRPISLCNVFYKIIAKILANRLKKVLPLIIHDSQSGFIAKRCSTDYIILASELLRDFKGSSKKFCAKLDIKKAFDCVSREFLIDRLVQKGFPDRFVSWIKGCIWEVHFSVCLNGNLEGFFNSSAGLRQGCPLSPLLFCIVMDGLSQTLNLPYINSGFKGIQCSNFHVNHLMYADDLLVFGTATTENAEALSNCLLLFGSCSGLFINTSKSSILFSKSVSEVFQICEILGIHQVIESFIYLGLPISPKRLKISHFQPLLSRLSALLDGWKIKFLSFAGRVQFLKFTIINTIAYWIRGAIIPKSCCGDINKLCSRFLFHSNIHEKKLHLIAWSKVTVPKCFGGLGIPSIEALYHGTFCSLISRFFSSNLLSVWYKSLYYSPWKIPPLNASKFWKKIHDTAIKIKDLLSFSVGVDCSFSMYWDPWLKGYHFSADPNTEVFKGKLVKDYINAGIWDLPNSIFNTTAAAILDCKIGEKSEVLWLGSPNWFFRHFIEHFYSHLPKVDWHLSVWHKNFSLRYACYTWMAVIGKLKTADNLMFRGIAVPPTCSLCTVYPENHNHLFFDCEFSFNILTRLLPDLTIFLLRPTLTQVFDFFEHSMMHSRLEKDFACLTVSYLHTTLGNVFWGQWLSHMYGPFLKIYDDHYFVLRAIDGEKLQYDDDEHSHPHRLSPWTVLLATGLDVNLLIAALSVKAVSNNNLSNHCHLPTTIYLTPSPYNSHCGLCRQTTVFVTIIVCLLWSF</sequence>
<accession>A0A8T3BSH6</accession>
<name>A0A8T3BSH6_DENNO</name>
<dbReference type="InterPro" id="IPR043502">
    <property type="entry name" value="DNA/RNA_pol_sf"/>
</dbReference>
<dbReference type="EMBL" id="JAGYWB010000006">
    <property type="protein sequence ID" value="KAI0520168.1"/>
    <property type="molecule type" value="Genomic_DNA"/>
</dbReference>
<dbReference type="Pfam" id="PF13966">
    <property type="entry name" value="zf-RVT"/>
    <property type="match status" value="1"/>
</dbReference>
<dbReference type="InterPro" id="IPR026960">
    <property type="entry name" value="RVT-Znf"/>
</dbReference>
<evidence type="ECO:0000259" key="1">
    <source>
        <dbReference type="PROSITE" id="PS50878"/>
    </source>
</evidence>
<reference evidence="2" key="1">
    <citation type="journal article" date="2022" name="Front. Genet.">
        <title>Chromosome-Scale Assembly of the Dendrobium nobile Genome Provides Insights Into the Molecular Mechanism of the Biosynthesis of the Medicinal Active Ingredient of Dendrobium.</title>
        <authorList>
            <person name="Xu Q."/>
            <person name="Niu S.-C."/>
            <person name="Li K.-L."/>
            <person name="Zheng P.-J."/>
            <person name="Zhang X.-J."/>
            <person name="Jia Y."/>
            <person name="Liu Y."/>
            <person name="Niu Y.-X."/>
            <person name="Yu L.-H."/>
            <person name="Chen D.-F."/>
            <person name="Zhang G.-Q."/>
        </authorList>
    </citation>
    <scope>NUCLEOTIDE SEQUENCE</scope>
    <source>
        <tissue evidence="2">Leaf</tissue>
    </source>
</reference>
<gene>
    <name evidence="2" type="ORF">KFK09_007639</name>
</gene>
<keyword evidence="3" id="KW-1185">Reference proteome</keyword>
<feature type="domain" description="Reverse transcriptase" evidence="1">
    <location>
        <begin position="344"/>
        <end position="618"/>
    </location>
</feature>
<organism evidence="2 3">
    <name type="scientific">Dendrobium nobile</name>
    <name type="common">Orchid</name>
    <dbReference type="NCBI Taxonomy" id="94219"/>
    <lineage>
        <taxon>Eukaryota</taxon>
        <taxon>Viridiplantae</taxon>
        <taxon>Streptophyta</taxon>
        <taxon>Embryophyta</taxon>
        <taxon>Tracheophyta</taxon>
        <taxon>Spermatophyta</taxon>
        <taxon>Magnoliopsida</taxon>
        <taxon>Liliopsida</taxon>
        <taxon>Asparagales</taxon>
        <taxon>Orchidaceae</taxon>
        <taxon>Epidendroideae</taxon>
        <taxon>Malaxideae</taxon>
        <taxon>Dendrobiinae</taxon>
        <taxon>Dendrobium</taxon>
    </lineage>
</organism>
<evidence type="ECO:0000313" key="3">
    <source>
        <dbReference type="Proteomes" id="UP000829196"/>
    </source>
</evidence>
<dbReference type="SUPFAM" id="SSF56219">
    <property type="entry name" value="DNase I-like"/>
    <property type="match status" value="1"/>
</dbReference>
<evidence type="ECO:0000313" key="2">
    <source>
        <dbReference type="EMBL" id="KAI0520168.1"/>
    </source>
</evidence>
<dbReference type="Gene3D" id="3.60.10.10">
    <property type="entry name" value="Endonuclease/exonuclease/phosphatase"/>
    <property type="match status" value="1"/>
</dbReference>
<dbReference type="InterPro" id="IPR000477">
    <property type="entry name" value="RT_dom"/>
</dbReference>
<dbReference type="InterPro" id="IPR036691">
    <property type="entry name" value="Endo/exonu/phosph_ase_sf"/>
</dbReference>
<dbReference type="CDD" id="cd01650">
    <property type="entry name" value="RT_nLTR_like"/>
    <property type="match status" value="1"/>
</dbReference>
<protein>
    <recommendedName>
        <fullName evidence="1">Reverse transcriptase domain-containing protein</fullName>
    </recommendedName>
</protein>
<dbReference type="PANTHER" id="PTHR33116:SF78">
    <property type="entry name" value="OS12G0587133 PROTEIN"/>
    <property type="match status" value="1"/>
</dbReference>
<dbReference type="SUPFAM" id="SSF56672">
    <property type="entry name" value="DNA/RNA polymerases"/>
    <property type="match status" value="1"/>
</dbReference>